<keyword evidence="4" id="KW-1185">Reference proteome</keyword>
<reference evidence="3 4" key="1">
    <citation type="journal article" date="2023" name="BMC Biol.">
        <title>The compact genome of the sponge Oopsacas minuta (Hexactinellida) is lacking key metazoan core genes.</title>
        <authorList>
            <person name="Santini S."/>
            <person name="Schenkelaars Q."/>
            <person name="Jourda C."/>
            <person name="Duchesne M."/>
            <person name="Belahbib H."/>
            <person name="Rocher C."/>
            <person name="Selva M."/>
            <person name="Riesgo A."/>
            <person name="Vervoort M."/>
            <person name="Leys S.P."/>
            <person name="Kodjabachian L."/>
            <person name="Le Bivic A."/>
            <person name="Borchiellini C."/>
            <person name="Claverie J.M."/>
            <person name="Renard E."/>
        </authorList>
    </citation>
    <scope>NUCLEOTIDE SEQUENCE [LARGE SCALE GENOMIC DNA]</scope>
    <source>
        <strain evidence="3">SPO-2</strain>
    </source>
</reference>
<dbReference type="SUPFAM" id="SSF54928">
    <property type="entry name" value="RNA-binding domain, RBD"/>
    <property type="match status" value="1"/>
</dbReference>
<dbReference type="GO" id="GO:0006364">
    <property type="term" value="P:rRNA processing"/>
    <property type="evidence" value="ECO:0007669"/>
    <property type="project" value="TreeGrafter"/>
</dbReference>
<dbReference type="Gene3D" id="3.30.70.330">
    <property type="match status" value="1"/>
</dbReference>
<dbReference type="GO" id="GO:0000028">
    <property type="term" value="P:ribosomal small subunit assembly"/>
    <property type="evidence" value="ECO:0007669"/>
    <property type="project" value="TreeGrafter"/>
</dbReference>
<dbReference type="CDD" id="cd12951">
    <property type="entry name" value="RRP7_Rrp7A"/>
    <property type="match status" value="1"/>
</dbReference>
<feature type="domain" description="Ribosomal RNA-processing protein 7 C-terminal" evidence="2">
    <location>
        <begin position="154"/>
        <end position="270"/>
    </location>
</feature>
<dbReference type="GO" id="GO:0034456">
    <property type="term" value="C:UTP-C complex"/>
    <property type="evidence" value="ECO:0007669"/>
    <property type="project" value="TreeGrafter"/>
</dbReference>
<dbReference type="Proteomes" id="UP001165289">
    <property type="component" value="Unassembled WGS sequence"/>
</dbReference>
<dbReference type="AlphaFoldDB" id="A0AAV7JBX5"/>
<evidence type="ECO:0000259" key="2">
    <source>
        <dbReference type="Pfam" id="PF12923"/>
    </source>
</evidence>
<comment type="similarity">
    <text evidence="1">Belongs to the RRP7 family.</text>
</comment>
<protein>
    <submittedName>
        <fullName evidence="3">rRNA processing protein RRP7</fullName>
    </submittedName>
</protein>
<proteinExistence type="inferred from homology"/>
<dbReference type="GO" id="GO:0003676">
    <property type="term" value="F:nucleic acid binding"/>
    <property type="evidence" value="ECO:0007669"/>
    <property type="project" value="InterPro"/>
</dbReference>
<dbReference type="InterPro" id="IPR012677">
    <property type="entry name" value="Nucleotide-bd_a/b_plait_sf"/>
</dbReference>
<dbReference type="InterPro" id="IPR040446">
    <property type="entry name" value="RRP7"/>
</dbReference>
<dbReference type="Pfam" id="PF12923">
    <property type="entry name" value="RRP7"/>
    <property type="match status" value="1"/>
</dbReference>
<evidence type="ECO:0000313" key="3">
    <source>
        <dbReference type="EMBL" id="KAI6646161.1"/>
    </source>
</evidence>
<name>A0AAV7JBX5_9METZ</name>
<dbReference type="PANTHER" id="PTHR13191:SF0">
    <property type="entry name" value="RIBOSOMAL RNA-PROCESSING PROTEIN 7 HOMOLOG A-RELATED"/>
    <property type="match status" value="1"/>
</dbReference>
<evidence type="ECO:0000256" key="1">
    <source>
        <dbReference type="ARBA" id="ARBA00006110"/>
    </source>
</evidence>
<dbReference type="Gene3D" id="6.10.250.1770">
    <property type="match status" value="1"/>
</dbReference>
<evidence type="ECO:0000313" key="4">
    <source>
        <dbReference type="Proteomes" id="UP001165289"/>
    </source>
</evidence>
<dbReference type="InterPro" id="IPR024326">
    <property type="entry name" value="RRP7_C"/>
</dbReference>
<organism evidence="3 4">
    <name type="scientific">Oopsacas minuta</name>
    <dbReference type="NCBI Taxonomy" id="111878"/>
    <lineage>
        <taxon>Eukaryota</taxon>
        <taxon>Metazoa</taxon>
        <taxon>Porifera</taxon>
        <taxon>Hexactinellida</taxon>
        <taxon>Hexasterophora</taxon>
        <taxon>Lyssacinosida</taxon>
        <taxon>Leucopsacidae</taxon>
        <taxon>Oopsacas</taxon>
    </lineage>
</organism>
<accession>A0AAV7JBX5</accession>
<gene>
    <name evidence="3" type="ORF">LOD99_9434</name>
</gene>
<comment type="caution">
    <text evidence="3">The sequence shown here is derived from an EMBL/GenBank/DDBJ whole genome shotgun (WGS) entry which is preliminary data.</text>
</comment>
<dbReference type="PANTHER" id="PTHR13191">
    <property type="entry name" value="RIBOSOMAL RNA PROCESSING PROTEIN 7-RELATED"/>
    <property type="match status" value="1"/>
</dbReference>
<dbReference type="EMBL" id="JAKMXF010000361">
    <property type="protein sequence ID" value="KAI6646161.1"/>
    <property type="molecule type" value="Genomic_DNA"/>
</dbReference>
<dbReference type="GO" id="GO:0032545">
    <property type="term" value="C:CURI complex"/>
    <property type="evidence" value="ECO:0007669"/>
    <property type="project" value="TreeGrafter"/>
</dbReference>
<dbReference type="InterPro" id="IPR035979">
    <property type="entry name" value="RBD_domain_sf"/>
</dbReference>
<sequence length="271" mass="31700">MSSNKVGDYYIIDVMFKYDLPSDPHSLYCKVHTDHSDKKELPDGKTLFVAGLPFYMKKESVTGIFNSLGAISYLHISKSLGGLNLKVSTKSSKDPYFSILLPNSDGFIYAYVVFVNEISLECIEELSRNSIESPISCTIVKQIGINSWIEEYKDERPEIEQLQTQVKRFMTKYDARRQTEENTVKKRRNIPDEDGWITVTGKNNKKVPKHNLSKIRLRKVTKKKKKNELLHFYKFQMREEKRDNILQLQKKFDEDKKKITAMKLQRKFKPL</sequence>